<proteinExistence type="predicted"/>
<organism evidence="1 2">
    <name type="scientific">Trichuris trichiura</name>
    <name type="common">Whipworm</name>
    <name type="synonym">Trichocephalus trichiurus</name>
    <dbReference type="NCBI Taxonomy" id="36087"/>
    <lineage>
        <taxon>Eukaryota</taxon>
        <taxon>Metazoa</taxon>
        <taxon>Ecdysozoa</taxon>
        <taxon>Nematoda</taxon>
        <taxon>Enoplea</taxon>
        <taxon>Dorylaimia</taxon>
        <taxon>Trichinellida</taxon>
        <taxon>Trichuridae</taxon>
        <taxon>Trichuris</taxon>
    </lineage>
</organism>
<sequence>MGWHVTEIFQSSSTSKNCMRLLPHLSKGDSTQQVVLANQNGVVWCLRWKKQPLVRNASLMLRSC</sequence>
<keyword evidence="2" id="KW-1185">Reference proteome</keyword>
<protein>
    <submittedName>
        <fullName evidence="1">Uncharacterized protein</fullName>
    </submittedName>
</protein>
<name>A0A077ZEC1_TRITR</name>
<evidence type="ECO:0000313" key="2">
    <source>
        <dbReference type="Proteomes" id="UP000030665"/>
    </source>
</evidence>
<dbReference type="Proteomes" id="UP000030665">
    <property type="component" value="Unassembled WGS sequence"/>
</dbReference>
<accession>A0A077ZEC1</accession>
<dbReference type="STRING" id="36087.A0A077ZEC1"/>
<reference evidence="1" key="1">
    <citation type="submission" date="2014-01" db="EMBL/GenBank/DDBJ databases">
        <authorList>
            <person name="Aslett M."/>
        </authorList>
    </citation>
    <scope>NUCLEOTIDE SEQUENCE</scope>
</reference>
<dbReference type="EMBL" id="HG806108">
    <property type="protein sequence ID" value="CDW57030.1"/>
    <property type="molecule type" value="Genomic_DNA"/>
</dbReference>
<gene>
    <name evidence="1" type="ORF">TTRE_0000531301</name>
</gene>
<evidence type="ECO:0000313" key="1">
    <source>
        <dbReference type="EMBL" id="CDW57030.1"/>
    </source>
</evidence>
<dbReference type="AlphaFoldDB" id="A0A077ZEC1"/>
<reference evidence="1" key="2">
    <citation type="submission" date="2014-03" db="EMBL/GenBank/DDBJ databases">
        <title>The whipworm genome and dual-species transcriptomics of an intimate host-pathogen interaction.</title>
        <authorList>
            <person name="Foth B.J."/>
            <person name="Tsai I.J."/>
            <person name="Reid A.J."/>
            <person name="Bancroft A.J."/>
            <person name="Nichol S."/>
            <person name="Tracey A."/>
            <person name="Holroyd N."/>
            <person name="Cotton J.A."/>
            <person name="Stanley E.J."/>
            <person name="Zarowiecki M."/>
            <person name="Liu J.Z."/>
            <person name="Huckvale T."/>
            <person name="Cooper P.J."/>
            <person name="Grencis R.K."/>
            <person name="Berriman M."/>
        </authorList>
    </citation>
    <scope>NUCLEOTIDE SEQUENCE [LARGE SCALE GENOMIC DNA]</scope>
</reference>